<dbReference type="RefSeq" id="WP_345617981.1">
    <property type="nucleotide sequence ID" value="NZ_BAABIG010000013.1"/>
</dbReference>
<sequence>MTERPGTSGHLVCAFAATRTPPSPGALAAARGHEEGGPLRLLRAGDLHLVVQDVPAASFDEAALTARLNHPADLERCARAHHRGVEAAARPGPAVPLPMATLYRSDRSAAEAVTSREAALTALLDRLEGRTEWAVKVHTAETAPAPTPTPPTTPTPAAAPSDGSAAGAGADGRAYLSRASVRRRVRQDAQGRASAAARGVDAELRRYAVEATRHRPQSESLTGRRTPQLLNAAYLVDDARRAEFTEALARIGAQADALGVEIAVSGPWIPYSFARWDEESAPEWQEVCT</sequence>
<protein>
    <submittedName>
        <fullName evidence="5">GvpL/GvpF family gas vesicle protein</fullName>
    </submittedName>
</protein>
<evidence type="ECO:0000256" key="2">
    <source>
        <dbReference type="ARBA" id="ARBA00035108"/>
    </source>
</evidence>
<reference evidence="6" key="1">
    <citation type="journal article" date="2019" name="Int. J. Syst. Evol. Microbiol.">
        <title>The Global Catalogue of Microorganisms (GCM) 10K type strain sequencing project: providing services to taxonomists for standard genome sequencing and annotation.</title>
        <authorList>
            <consortium name="The Broad Institute Genomics Platform"/>
            <consortium name="The Broad Institute Genome Sequencing Center for Infectious Disease"/>
            <person name="Wu L."/>
            <person name="Ma J."/>
        </authorList>
    </citation>
    <scope>NUCLEOTIDE SEQUENCE [LARGE SCALE GENOMIC DNA]</scope>
    <source>
        <strain evidence="6">JCM 18081</strain>
    </source>
</reference>
<gene>
    <name evidence="5" type="ORF">GCM10023220_13490</name>
</gene>
<comment type="similarity">
    <text evidence="3">Belongs to the gas vesicle GvpF/GvpL family.</text>
</comment>
<evidence type="ECO:0000256" key="4">
    <source>
        <dbReference type="SAM" id="MobiDB-lite"/>
    </source>
</evidence>
<dbReference type="PANTHER" id="PTHR36852:SF1">
    <property type="entry name" value="PROTEIN GVPL 2"/>
    <property type="match status" value="1"/>
</dbReference>
<evidence type="ECO:0000256" key="1">
    <source>
        <dbReference type="ARBA" id="ARBA00022987"/>
    </source>
</evidence>
<dbReference type="PANTHER" id="PTHR36852">
    <property type="entry name" value="PROTEIN GVPL 2"/>
    <property type="match status" value="1"/>
</dbReference>
<feature type="region of interest" description="Disordered" evidence="4">
    <location>
        <begin position="140"/>
        <end position="172"/>
    </location>
</feature>
<feature type="compositionally biased region" description="Low complexity" evidence="4">
    <location>
        <begin position="155"/>
        <end position="172"/>
    </location>
</feature>
<evidence type="ECO:0000313" key="6">
    <source>
        <dbReference type="Proteomes" id="UP001501265"/>
    </source>
</evidence>
<accession>A0ABP9B3G2</accession>
<comment type="caution">
    <text evidence="5">The sequence shown here is derived from an EMBL/GenBank/DDBJ whole genome shotgun (WGS) entry which is preliminary data.</text>
</comment>
<keyword evidence="1" id="KW-0304">Gas vesicle</keyword>
<dbReference type="EMBL" id="BAABIG010000013">
    <property type="protein sequence ID" value="GAA4789805.1"/>
    <property type="molecule type" value="Genomic_DNA"/>
</dbReference>
<organism evidence="5 6">
    <name type="scientific">Streptomyces ziwulingensis</name>
    <dbReference type="NCBI Taxonomy" id="1045501"/>
    <lineage>
        <taxon>Bacteria</taxon>
        <taxon>Bacillati</taxon>
        <taxon>Actinomycetota</taxon>
        <taxon>Actinomycetes</taxon>
        <taxon>Kitasatosporales</taxon>
        <taxon>Streptomycetaceae</taxon>
        <taxon>Streptomyces</taxon>
    </lineage>
</organism>
<dbReference type="InterPro" id="IPR009430">
    <property type="entry name" value="GvpL/GvpF"/>
</dbReference>
<dbReference type="Proteomes" id="UP001501265">
    <property type="component" value="Unassembled WGS sequence"/>
</dbReference>
<dbReference type="Pfam" id="PF06386">
    <property type="entry name" value="GvpL_GvpF"/>
    <property type="match status" value="1"/>
</dbReference>
<comment type="subcellular location">
    <subcellularLocation>
        <location evidence="2">Gas vesicle</location>
    </subcellularLocation>
</comment>
<proteinExistence type="inferred from homology"/>
<evidence type="ECO:0000256" key="3">
    <source>
        <dbReference type="ARBA" id="ARBA00035643"/>
    </source>
</evidence>
<evidence type="ECO:0000313" key="5">
    <source>
        <dbReference type="EMBL" id="GAA4789805.1"/>
    </source>
</evidence>
<keyword evidence="6" id="KW-1185">Reference proteome</keyword>
<name>A0ABP9B3G2_9ACTN</name>
<feature type="compositionally biased region" description="Pro residues" evidence="4">
    <location>
        <begin position="145"/>
        <end position="154"/>
    </location>
</feature>